<keyword evidence="2" id="KW-1185">Reference proteome</keyword>
<dbReference type="OrthoDB" id="9795973at2"/>
<dbReference type="InterPro" id="IPR007459">
    <property type="entry name" value="DNA_pol3_chi"/>
</dbReference>
<dbReference type="RefSeq" id="WP_067678704.1">
    <property type="nucleotide sequence ID" value="NZ_CP016591.1"/>
</dbReference>
<dbReference type="EMBL" id="CP016591">
    <property type="protein sequence ID" value="ANY20280.1"/>
    <property type="molecule type" value="Genomic_DNA"/>
</dbReference>
<dbReference type="Pfam" id="PF04364">
    <property type="entry name" value="DNA_pol3_chi"/>
    <property type="match status" value="1"/>
</dbReference>
<name>A0A1B2ADP3_9SPHN</name>
<dbReference type="Gene3D" id="3.40.50.10110">
    <property type="entry name" value="DNA polymerase III subunit chi"/>
    <property type="match status" value="1"/>
</dbReference>
<dbReference type="InterPro" id="IPR036768">
    <property type="entry name" value="PolIII_chi_sf"/>
</dbReference>
<dbReference type="GO" id="GO:0003677">
    <property type="term" value="F:DNA binding"/>
    <property type="evidence" value="ECO:0007669"/>
    <property type="project" value="InterPro"/>
</dbReference>
<dbReference type="AlphaFoldDB" id="A0A1B2ADP3"/>
<dbReference type="STRING" id="692370.A6F68_01770"/>
<dbReference type="PATRIC" id="fig|692370.5.peg.1783"/>
<dbReference type="GO" id="GO:0003887">
    <property type="term" value="F:DNA-directed DNA polymerase activity"/>
    <property type="evidence" value="ECO:0007669"/>
    <property type="project" value="InterPro"/>
</dbReference>
<reference evidence="1 2" key="1">
    <citation type="submission" date="2016-07" db="EMBL/GenBank/DDBJ databases">
        <title>Complete genome sequence of Altererythrobacter dongtanensis KCTC 22672, a type strain with esterase isolated from tidal flat.</title>
        <authorList>
            <person name="Cheng H."/>
            <person name="Wu Y.-H."/>
            <person name="Zhou P."/>
            <person name="Huo Y.-Y."/>
            <person name="Wang C.-S."/>
            <person name="Xu X.-W."/>
        </authorList>
    </citation>
    <scope>NUCLEOTIDE SEQUENCE [LARGE SCALE GENOMIC DNA]</scope>
    <source>
        <strain evidence="1 2">KCTC 22672</strain>
    </source>
</reference>
<protein>
    <submittedName>
        <fullName evidence="1">DNA polymerase III subunit chi</fullName>
    </submittedName>
</protein>
<dbReference type="Proteomes" id="UP000092932">
    <property type="component" value="Chromosome"/>
</dbReference>
<proteinExistence type="predicted"/>
<dbReference type="GO" id="GO:0006260">
    <property type="term" value="P:DNA replication"/>
    <property type="evidence" value="ECO:0007669"/>
    <property type="project" value="InterPro"/>
</dbReference>
<accession>A0A1B2ADP3</accession>
<dbReference type="KEGG" id="ado:A6F68_01770"/>
<gene>
    <name evidence="1" type="ORF">A6F68_01770</name>
</gene>
<evidence type="ECO:0000313" key="2">
    <source>
        <dbReference type="Proteomes" id="UP000092932"/>
    </source>
</evidence>
<evidence type="ECO:0000313" key="1">
    <source>
        <dbReference type="EMBL" id="ANY20280.1"/>
    </source>
</evidence>
<dbReference type="SUPFAM" id="SSF102400">
    <property type="entry name" value="DNA polymerase III chi subunit"/>
    <property type="match status" value="1"/>
</dbReference>
<organism evidence="1 2">
    <name type="scientific">Tsuneonella dongtanensis</name>
    <dbReference type="NCBI Taxonomy" id="692370"/>
    <lineage>
        <taxon>Bacteria</taxon>
        <taxon>Pseudomonadati</taxon>
        <taxon>Pseudomonadota</taxon>
        <taxon>Alphaproteobacteria</taxon>
        <taxon>Sphingomonadales</taxon>
        <taxon>Erythrobacteraceae</taxon>
        <taxon>Tsuneonella</taxon>
    </lineage>
</organism>
<sequence>MRLDFWQVSEGPVERVVAQIAPRVLDGNERMLVVEADAERRAAISGALWAADGFLAHGEDHAERQPILLAETCRRDNGAAVAVLADGKWRDEAAEFDRTIVLFGEPQVAEARALWRQFDGRDDVQRSYFAQEDGRWVKKT</sequence>